<dbReference type="GO" id="GO:0008999">
    <property type="term" value="F:protein-N-terminal-alanine acetyltransferase activity"/>
    <property type="evidence" value="ECO:0007669"/>
    <property type="project" value="TreeGrafter"/>
</dbReference>
<dbReference type="Pfam" id="PF13302">
    <property type="entry name" value="Acetyltransf_3"/>
    <property type="match status" value="1"/>
</dbReference>
<dbReference type="Gene3D" id="3.40.630.30">
    <property type="match status" value="1"/>
</dbReference>
<keyword evidence="1 5" id="KW-0808">Transferase</keyword>
<dbReference type="InterPro" id="IPR016181">
    <property type="entry name" value="Acyl_CoA_acyltransferase"/>
</dbReference>
<keyword evidence="6" id="KW-1185">Reference proteome</keyword>
<feature type="domain" description="N-acetyltransferase" evidence="4">
    <location>
        <begin position="8"/>
        <end position="171"/>
    </location>
</feature>
<dbReference type="InterPro" id="IPR051531">
    <property type="entry name" value="N-acetyltransferase"/>
</dbReference>
<evidence type="ECO:0000259" key="4">
    <source>
        <dbReference type="PROSITE" id="PS51186"/>
    </source>
</evidence>
<gene>
    <name evidence="5" type="ORF">GT003_00085</name>
</gene>
<dbReference type="AlphaFoldDB" id="A0A7X4YL29"/>
<sequence length="180" mass="20579">MSEQRVYIRFPGDADAAELAALYRRNREFFEKFSPSKPEGFDREEQQLNAIRKSESDRESDRGYLFVVCHREDDRIIGDVSLSFVTRGALQSCMIGYSLDQAHNGRGYMTEAVKQVVRYAFEELKFHRIVGEVSPRNPGSIRVLEHAGFHKEGISRSNVKINGVWEDHQVLALINPSEDG</sequence>
<dbReference type="PROSITE" id="PS51186">
    <property type="entry name" value="GNAT"/>
    <property type="match status" value="1"/>
</dbReference>
<proteinExistence type="inferred from homology"/>
<dbReference type="InterPro" id="IPR000182">
    <property type="entry name" value="GNAT_dom"/>
</dbReference>
<comment type="caution">
    <text evidence="5">The sequence shown here is derived from an EMBL/GenBank/DDBJ whole genome shotgun (WGS) entry which is preliminary data.</text>
</comment>
<dbReference type="GO" id="GO:0005737">
    <property type="term" value="C:cytoplasm"/>
    <property type="evidence" value="ECO:0007669"/>
    <property type="project" value="TreeGrafter"/>
</dbReference>
<dbReference type="EMBL" id="JAAAMU010000001">
    <property type="protein sequence ID" value="NBC67389.1"/>
    <property type="molecule type" value="Genomic_DNA"/>
</dbReference>
<dbReference type="OrthoDB" id="9795206at2"/>
<evidence type="ECO:0000256" key="1">
    <source>
        <dbReference type="ARBA" id="ARBA00022679"/>
    </source>
</evidence>
<evidence type="ECO:0000256" key="3">
    <source>
        <dbReference type="ARBA" id="ARBA00038502"/>
    </source>
</evidence>
<dbReference type="PANTHER" id="PTHR43792:SF8">
    <property type="entry name" value="[RIBOSOMAL PROTEIN US5]-ALANINE N-ACETYLTRANSFERASE"/>
    <property type="match status" value="1"/>
</dbReference>
<comment type="similarity">
    <text evidence="3">Belongs to the acetyltransferase family. RimJ subfamily.</text>
</comment>
<dbReference type="Proteomes" id="UP000558113">
    <property type="component" value="Unassembled WGS sequence"/>
</dbReference>
<evidence type="ECO:0000313" key="5">
    <source>
        <dbReference type="EMBL" id="NBC67389.1"/>
    </source>
</evidence>
<accession>A0A7X4YL29</accession>
<dbReference type="PANTHER" id="PTHR43792">
    <property type="entry name" value="GNAT FAMILY, PUTATIVE (AFU_ORTHOLOGUE AFUA_3G00765)-RELATED-RELATED"/>
    <property type="match status" value="1"/>
</dbReference>
<dbReference type="RefSeq" id="WP_161693141.1">
    <property type="nucleotide sequence ID" value="NZ_JAAAMU010000001.1"/>
</dbReference>
<keyword evidence="2" id="KW-0012">Acyltransferase</keyword>
<organism evidence="5 6">
    <name type="scientific">Paenibacillus sacheonensis</name>
    <dbReference type="NCBI Taxonomy" id="742054"/>
    <lineage>
        <taxon>Bacteria</taxon>
        <taxon>Bacillati</taxon>
        <taxon>Bacillota</taxon>
        <taxon>Bacilli</taxon>
        <taxon>Bacillales</taxon>
        <taxon>Paenibacillaceae</taxon>
        <taxon>Paenibacillus</taxon>
    </lineage>
</organism>
<protein>
    <submittedName>
        <fullName evidence="5">GNAT family N-acetyltransferase</fullName>
    </submittedName>
</protein>
<dbReference type="SUPFAM" id="SSF55729">
    <property type="entry name" value="Acyl-CoA N-acyltransferases (Nat)"/>
    <property type="match status" value="1"/>
</dbReference>
<name>A0A7X4YL29_9BACL</name>
<evidence type="ECO:0000313" key="6">
    <source>
        <dbReference type="Proteomes" id="UP000558113"/>
    </source>
</evidence>
<reference evidence="5 6" key="1">
    <citation type="submission" date="2020-01" db="EMBL/GenBank/DDBJ databases">
        <title>Paenibacillus soybeanensis sp. nov. isolated from the nodules of soybean (Glycine max(L.) Merr).</title>
        <authorList>
            <person name="Wang H."/>
        </authorList>
    </citation>
    <scope>NUCLEOTIDE SEQUENCE [LARGE SCALE GENOMIC DNA]</scope>
    <source>
        <strain evidence="5 6">DSM 23054</strain>
    </source>
</reference>
<evidence type="ECO:0000256" key="2">
    <source>
        <dbReference type="ARBA" id="ARBA00023315"/>
    </source>
</evidence>